<feature type="transmembrane region" description="Helical" evidence="1">
    <location>
        <begin position="141"/>
        <end position="159"/>
    </location>
</feature>
<name>A0A4U5NWP0_STECR</name>
<proteinExistence type="predicted"/>
<keyword evidence="1" id="KW-0812">Transmembrane</keyword>
<reference evidence="2 3" key="1">
    <citation type="journal article" date="2015" name="Genome Biol.">
        <title>Comparative genomics of Steinernema reveals deeply conserved gene regulatory networks.</title>
        <authorList>
            <person name="Dillman A.R."/>
            <person name="Macchietto M."/>
            <person name="Porter C.F."/>
            <person name="Rogers A."/>
            <person name="Williams B."/>
            <person name="Antoshechkin I."/>
            <person name="Lee M.M."/>
            <person name="Goodwin Z."/>
            <person name="Lu X."/>
            <person name="Lewis E.E."/>
            <person name="Goodrich-Blair H."/>
            <person name="Stock S.P."/>
            <person name="Adams B.J."/>
            <person name="Sternberg P.W."/>
            <person name="Mortazavi A."/>
        </authorList>
    </citation>
    <scope>NUCLEOTIDE SEQUENCE [LARGE SCALE GENOMIC DNA]</scope>
    <source>
        <strain evidence="2 3">ALL</strain>
    </source>
</reference>
<protein>
    <submittedName>
        <fullName evidence="2">Uncharacterized protein</fullName>
    </submittedName>
</protein>
<accession>A0A4U5NWP0</accession>
<dbReference type="EMBL" id="AZBU02000003">
    <property type="protein sequence ID" value="TKR87654.1"/>
    <property type="molecule type" value="Genomic_DNA"/>
</dbReference>
<evidence type="ECO:0000313" key="3">
    <source>
        <dbReference type="Proteomes" id="UP000298663"/>
    </source>
</evidence>
<keyword evidence="1" id="KW-0472">Membrane</keyword>
<sequence length="274" mass="30956">MKFFTLKNIGFLLFLTQLTTLSVSIIAACSYRQSGEILLGLKLHPLIWNDVVEGIFEFGSLCFLVLSYLECLRVLIAYPSAEVNVKSRKVQLISALAFITPPNLFLIPNSLCTDLQSSLFGIPAFLAPLCYIKVFHDDVVLIGRLFLGTFTVLTTFADYRRVVFGILKKFMSRCCSKHKIHLENRKNYLQAAPKSTTMALPLCMPDRAVILVQGATLLSQFTNQKLMDYLENSLRFITYLDSCTSASSKIFWTLPWDIMAKIISTSEKGFSEER</sequence>
<evidence type="ECO:0000256" key="1">
    <source>
        <dbReference type="SAM" id="Phobius"/>
    </source>
</evidence>
<gene>
    <name evidence="2" type="ORF">L596_012021</name>
</gene>
<dbReference type="AlphaFoldDB" id="A0A4U5NWP0"/>
<dbReference type="PROSITE" id="PS51257">
    <property type="entry name" value="PROKAR_LIPOPROTEIN"/>
    <property type="match status" value="1"/>
</dbReference>
<evidence type="ECO:0000313" key="2">
    <source>
        <dbReference type="EMBL" id="TKR87654.1"/>
    </source>
</evidence>
<dbReference type="Proteomes" id="UP000298663">
    <property type="component" value="Unassembled WGS sequence"/>
</dbReference>
<keyword evidence="1" id="KW-1133">Transmembrane helix</keyword>
<keyword evidence="3" id="KW-1185">Reference proteome</keyword>
<organism evidence="2 3">
    <name type="scientific">Steinernema carpocapsae</name>
    <name type="common">Entomopathogenic nematode</name>
    <dbReference type="NCBI Taxonomy" id="34508"/>
    <lineage>
        <taxon>Eukaryota</taxon>
        <taxon>Metazoa</taxon>
        <taxon>Ecdysozoa</taxon>
        <taxon>Nematoda</taxon>
        <taxon>Chromadorea</taxon>
        <taxon>Rhabditida</taxon>
        <taxon>Tylenchina</taxon>
        <taxon>Panagrolaimomorpha</taxon>
        <taxon>Strongyloidoidea</taxon>
        <taxon>Steinernematidae</taxon>
        <taxon>Steinernema</taxon>
    </lineage>
</organism>
<feature type="transmembrane region" description="Helical" evidence="1">
    <location>
        <begin position="51"/>
        <end position="69"/>
    </location>
</feature>
<comment type="caution">
    <text evidence="2">The sequence shown here is derived from an EMBL/GenBank/DDBJ whole genome shotgun (WGS) entry which is preliminary data.</text>
</comment>
<reference evidence="2 3" key="2">
    <citation type="journal article" date="2019" name="G3 (Bethesda)">
        <title>Hybrid Assembly of the Genome of the Entomopathogenic Nematode Steinernema carpocapsae Identifies the X-Chromosome.</title>
        <authorList>
            <person name="Serra L."/>
            <person name="Macchietto M."/>
            <person name="Macias-Munoz A."/>
            <person name="McGill C.J."/>
            <person name="Rodriguez I.M."/>
            <person name="Rodriguez B."/>
            <person name="Murad R."/>
            <person name="Mortazavi A."/>
        </authorList>
    </citation>
    <scope>NUCLEOTIDE SEQUENCE [LARGE SCALE GENOMIC DNA]</scope>
    <source>
        <strain evidence="2 3">ALL</strain>
    </source>
</reference>